<organism evidence="1 2">
    <name type="scientific">Sphingomonas agrestis</name>
    <dbReference type="NCBI Taxonomy" id="3080540"/>
    <lineage>
        <taxon>Bacteria</taxon>
        <taxon>Pseudomonadati</taxon>
        <taxon>Pseudomonadota</taxon>
        <taxon>Alphaproteobacteria</taxon>
        <taxon>Sphingomonadales</taxon>
        <taxon>Sphingomonadaceae</taxon>
        <taxon>Sphingomonas</taxon>
    </lineage>
</organism>
<dbReference type="RefSeq" id="WP_317227455.1">
    <property type="nucleotide sequence ID" value="NZ_JAWJEJ010000001.1"/>
</dbReference>
<reference evidence="1 2" key="1">
    <citation type="submission" date="2023-10" db="EMBL/GenBank/DDBJ databases">
        <title>Sphingomonas sp. HF-S4 16S ribosomal RNA gene Genome sequencing and assembly.</title>
        <authorList>
            <person name="Lee H."/>
        </authorList>
    </citation>
    <scope>NUCLEOTIDE SEQUENCE [LARGE SCALE GENOMIC DNA]</scope>
    <source>
        <strain evidence="1 2">HF-S4</strain>
    </source>
</reference>
<evidence type="ECO:0008006" key="3">
    <source>
        <dbReference type="Google" id="ProtNLM"/>
    </source>
</evidence>
<dbReference type="EMBL" id="JAWJEJ010000001">
    <property type="protein sequence ID" value="MDV3458388.1"/>
    <property type="molecule type" value="Genomic_DNA"/>
</dbReference>
<proteinExistence type="predicted"/>
<evidence type="ECO:0000313" key="1">
    <source>
        <dbReference type="EMBL" id="MDV3458388.1"/>
    </source>
</evidence>
<evidence type="ECO:0000313" key="2">
    <source>
        <dbReference type="Proteomes" id="UP001273531"/>
    </source>
</evidence>
<accession>A0ABU3YAF7</accession>
<keyword evidence="2" id="KW-1185">Reference proteome</keyword>
<gene>
    <name evidence="1" type="ORF">RZN05_15425</name>
</gene>
<protein>
    <recommendedName>
        <fullName evidence="3">Type II toxin-antitoxin system ParD family antitoxin</fullName>
    </recommendedName>
</protein>
<comment type="caution">
    <text evidence="1">The sequence shown here is derived from an EMBL/GenBank/DDBJ whole genome shotgun (WGS) entry which is preliminary data.</text>
</comment>
<name>A0ABU3YAF7_9SPHN</name>
<sequence>MATVIQLDPALDEAVQELIRGGDFDSPIQVLREAMRVFQQKRLDAALDAGIAQIDAGLGIPLEEARAELSDRYRNWPPREA</sequence>
<dbReference type="Proteomes" id="UP001273531">
    <property type="component" value="Unassembled WGS sequence"/>
</dbReference>